<accession>A0A9P6WHL5</accession>
<gene>
    <name evidence="1" type="ORF">C6P40_004886</name>
</gene>
<proteinExistence type="predicted"/>
<dbReference type="Proteomes" id="UP000697127">
    <property type="component" value="Unassembled WGS sequence"/>
</dbReference>
<dbReference type="EMBL" id="PUHW01000746">
    <property type="protein sequence ID" value="KAG0685323.1"/>
    <property type="molecule type" value="Genomic_DNA"/>
</dbReference>
<keyword evidence="2" id="KW-1185">Reference proteome</keyword>
<evidence type="ECO:0000313" key="1">
    <source>
        <dbReference type="EMBL" id="KAG0685323.1"/>
    </source>
</evidence>
<sequence>DNKLLKKYLVGREDAGRFSVTKYRYSPMELPMSELLLDKGSNCLFIKGFKTTPLLSLYGIYVHSNSKKIVVKCVGKTSYCIPKMNEYYFNDVIIRSGCQ</sequence>
<dbReference type="AlphaFoldDB" id="A0A9P6WHL5"/>
<comment type="caution">
    <text evidence="1">The sequence shown here is derived from an EMBL/GenBank/DDBJ whole genome shotgun (WGS) entry which is preliminary data.</text>
</comment>
<name>A0A9P6WHL5_9ASCO</name>
<feature type="non-terminal residue" evidence="1">
    <location>
        <position position="99"/>
    </location>
</feature>
<protein>
    <submittedName>
        <fullName evidence="1">Uncharacterized protein</fullName>
    </submittedName>
</protein>
<feature type="non-terminal residue" evidence="1">
    <location>
        <position position="1"/>
    </location>
</feature>
<evidence type="ECO:0000313" key="2">
    <source>
        <dbReference type="Proteomes" id="UP000697127"/>
    </source>
</evidence>
<organism evidence="1 2">
    <name type="scientific">Pichia californica</name>
    <dbReference type="NCBI Taxonomy" id="460514"/>
    <lineage>
        <taxon>Eukaryota</taxon>
        <taxon>Fungi</taxon>
        <taxon>Dikarya</taxon>
        <taxon>Ascomycota</taxon>
        <taxon>Saccharomycotina</taxon>
        <taxon>Pichiomycetes</taxon>
        <taxon>Pichiales</taxon>
        <taxon>Pichiaceae</taxon>
        <taxon>Pichia</taxon>
    </lineage>
</organism>
<reference evidence="1" key="1">
    <citation type="submission" date="2020-11" db="EMBL/GenBank/DDBJ databases">
        <title>Kefir isolates.</title>
        <authorList>
            <person name="Marcisauskas S."/>
            <person name="Kim Y."/>
            <person name="Blasche S."/>
        </authorList>
    </citation>
    <scope>NUCLEOTIDE SEQUENCE</scope>
    <source>
        <strain evidence="1">Olga-1</strain>
    </source>
</reference>